<evidence type="ECO:0000313" key="1">
    <source>
        <dbReference type="EMBL" id="ASN71525.1"/>
    </source>
</evidence>
<dbReference type="EMBL" id="MF417927">
    <property type="protein sequence ID" value="ASN71525.1"/>
    <property type="molecule type" value="Genomic_DNA"/>
</dbReference>
<reference evidence="1" key="1">
    <citation type="submission" date="2017-06" db="EMBL/GenBank/DDBJ databases">
        <title>Novel phages from South African skin metaviromes.</title>
        <authorList>
            <person name="van Zyl L.J."/>
            <person name="Abrahams Y."/>
            <person name="Stander E.A."/>
            <person name="Kirby B.M."/>
            <person name="Clavaud C."/>
            <person name="Farcet C."/>
            <person name="Breton L."/>
            <person name="Trindade M.I."/>
        </authorList>
    </citation>
    <scope>NUCLEOTIDE SEQUENCE</scope>
</reference>
<name>A0A2H4J8E7_9CAUD</name>
<accession>A0A2H4J8E7</accession>
<protein>
    <submittedName>
        <fullName evidence="1">Uncharacterized protein</fullName>
    </submittedName>
</protein>
<proteinExistence type="predicted"/>
<gene>
    <name evidence="1" type="ORF">9F2_19</name>
</gene>
<organism evidence="1">
    <name type="scientific">uncultured Caudovirales phage</name>
    <dbReference type="NCBI Taxonomy" id="2100421"/>
    <lineage>
        <taxon>Viruses</taxon>
        <taxon>Duplodnaviria</taxon>
        <taxon>Heunggongvirae</taxon>
        <taxon>Uroviricota</taxon>
        <taxon>Caudoviricetes</taxon>
        <taxon>Peduoviridae</taxon>
        <taxon>Maltschvirus</taxon>
        <taxon>Maltschvirus maltsch</taxon>
    </lineage>
</organism>
<sequence>MANPSITALPEAPQRRMARDVYPVVADKWAAALGPWTTQVNDVVTWMGQQIDAAAASKKAAEDSATAAGKALTDASTQAGNAKTYADNAKAYRDSAQAIAAALGSQAALPAFAGHGGDFLGVTLDEKSVAYFPGVQSGYQEFTSSGIFPKPPKAKWIYVELLSGGSSGSLAINSGNSTRNVQGGLGGDFNYKLIRADDLPTNISVSVGNGGAPVVRTVQSGETIVQGNPGGDSSFGSVVRSLGAKAPPLPSTTPFTNTRDGDFRGGISATSTSAAVMATLVGSSIKGGAPGACAATSAGTVANGVPGASQDLGMGGAVGQAGPTPGSGGGAIVSLATSGTFSSGAGAGGFVRIWWW</sequence>